<feature type="compositionally biased region" description="Low complexity" evidence="1">
    <location>
        <begin position="233"/>
        <end position="248"/>
    </location>
</feature>
<dbReference type="Proteomes" id="UP000466442">
    <property type="component" value="Unassembled WGS sequence"/>
</dbReference>
<organism evidence="2 3">
    <name type="scientific">Apolygus lucorum</name>
    <name type="common">Small green plant bug</name>
    <name type="synonym">Lygocoris lucorum</name>
    <dbReference type="NCBI Taxonomy" id="248454"/>
    <lineage>
        <taxon>Eukaryota</taxon>
        <taxon>Metazoa</taxon>
        <taxon>Ecdysozoa</taxon>
        <taxon>Arthropoda</taxon>
        <taxon>Hexapoda</taxon>
        <taxon>Insecta</taxon>
        <taxon>Pterygota</taxon>
        <taxon>Neoptera</taxon>
        <taxon>Paraneoptera</taxon>
        <taxon>Hemiptera</taxon>
        <taxon>Heteroptera</taxon>
        <taxon>Panheteroptera</taxon>
        <taxon>Cimicomorpha</taxon>
        <taxon>Miridae</taxon>
        <taxon>Mirini</taxon>
        <taxon>Apolygus</taxon>
    </lineage>
</organism>
<reference evidence="2" key="1">
    <citation type="journal article" date="2021" name="Mol. Ecol. Resour.">
        <title>Apolygus lucorum genome provides insights into omnivorousness and mesophyll feeding.</title>
        <authorList>
            <person name="Liu Y."/>
            <person name="Liu H."/>
            <person name="Wang H."/>
            <person name="Huang T."/>
            <person name="Liu B."/>
            <person name="Yang B."/>
            <person name="Yin L."/>
            <person name="Li B."/>
            <person name="Zhang Y."/>
            <person name="Zhang S."/>
            <person name="Jiang F."/>
            <person name="Zhang X."/>
            <person name="Ren Y."/>
            <person name="Wang B."/>
            <person name="Wang S."/>
            <person name="Lu Y."/>
            <person name="Wu K."/>
            <person name="Fan W."/>
            <person name="Wang G."/>
        </authorList>
    </citation>
    <scope>NUCLEOTIDE SEQUENCE</scope>
    <source>
        <strain evidence="2">12Hb</strain>
    </source>
</reference>
<evidence type="ECO:0000256" key="1">
    <source>
        <dbReference type="SAM" id="MobiDB-lite"/>
    </source>
</evidence>
<name>A0A8S9WK86_APOLU</name>
<evidence type="ECO:0000313" key="2">
    <source>
        <dbReference type="EMBL" id="KAF6197477.1"/>
    </source>
</evidence>
<feature type="compositionally biased region" description="Basic residues" evidence="1">
    <location>
        <begin position="284"/>
        <end position="295"/>
    </location>
</feature>
<dbReference type="OrthoDB" id="6363430at2759"/>
<dbReference type="EMBL" id="WIXP02000042">
    <property type="protein sequence ID" value="KAF6197477.1"/>
    <property type="molecule type" value="Genomic_DNA"/>
</dbReference>
<protein>
    <submittedName>
        <fullName evidence="2">Uncharacterized protein</fullName>
    </submittedName>
</protein>
<proteinExistence type="predicted"/>
<sequence length="368" mass="40468">MGSEYAKVRVEEPRRIPLPVVPPIRVSEVRRSAERRVEEYKPEPSPCLRINSVHPFTAAASVDPYILPNLSVCEVIEEVSKRCKGIVGVRMLHRSVFLSCSNRQSLEELLTVGLTLRDTPMNLHDVSQGTVVIALSGVPHHLSDADLAQVLAQYGPVISGVERRLYRDVDTGERLARLRPVSSLPKRVFIQGSEVLMRPLTHEELSKLSIQSSPPKPNLQLKIDTSGTGEGSGPPTQGSSSSAAPRASSAEERQCHSAPPMGGPPPSPMTQVKKGHSDTEVKKERPRIRRVSRKMSRQEPSSSSEQESPNKPRRRRSSVFAPPGFSNFEARDRSASLSSRASVRRKLSVTGRETGKIPWCACWGNGCI</sequence>
<accession>A0A8S9WK86</accession>
<feature type="compositionally biased region" description="Low complexity" evidence="1">
    <location>
        <begin position="298"/>
        <end position="309"/>
    </location>
</feature>
<dbReference type="AlphaFoldDB" id="A0A8S9WK86"/>
<comment type="caution">
    <text evidence="2">The sequence shown here is derived from an EMBL/GenBank/DDBJ whole genome shotgun (WGS) entry which is preliminary data.</text>
</comment>
<gene>
    <name evidence="2" type="ORF">GE061_020160</name>
</gene>
<evidence type="ECO:0000313" key="3">
    <source>
        <dbReference type="Proteomes" id="UP000466442"/>
    </source>
</evidence>
<feature type="region of interest" description="Disordered" evidence="1">
    <location>
        <begin position="206"/>
        <end position="350"/>
    </location>
</feature>
<keyword evidence="3" id="KW-1185">Reference proteome</keyword>